<dbReference type="EnsemblPlants" id="OPUNC03G22880.1">
    <property type="protein sequence ID" value="OPUNC03G22880.1"/>
    <property type="gene ID" value="OPUNC03G22880"/>
</dbReference>
<dbReference type="AlphaFoldDB" id="A0A0E0KG02"/>
<feature type="compositionally biased region" description="Basic and acidic residues" evidence="1">
    <location>
        <begin position="14"/>
        <end position="24"/>
    </location>
</feature>
<dbReference type="HOGENOM" id="CLU_1799588_0_0_1"/>
<organism evidence="2">
    <name type="scientific">Oryza punctata</name>
    <name type="common">Red rice</name>
    <dbReference type="NCBI Taxonomy" id="4537"/>
    <lineage>
        <taxon>Eukaryota</taxon>
        <taxon>Viridiplantae</taxon>
        <taxon>Streptophyta</taxon>
        <taxon>Embryophyta</taxon>
        <taxon>Tracheophyta</taxon>
        <taxon>Spermatophyta</taxon>
        <taxon>Magnoliopsida</taxon>
        <taxon>Liliopsida</taxon>
        <taxon>Poales</taxon>
        <taxon>Poaceae</taxon>
        <taxon>BOP clade</taxon>
        <taxon>Oryzoideae</taxon>
        <taxon>Oryzeae</taxon>
        <taxon>Oryzinae</taxon>
        <taxon>Oryza</taxon>
    </lineage>
</organism>
<evidence type="ECO:0000313" key="2">
    <source>
        <dbReference type="EnsemblPlants" id="OPUNC03G22880.1"/>
    </source>
</evidence>
<keyword evidence="3" id="KW-1185">Reference proteome</keyword>
<evidence type="ECO:0000313" key="3">
    <source>
        <dbReference type="Proteomes" id="UP000026962"/>
    </source>
</evidence>
<dbReference type="Proteomes" id="UP000026962">
    <property type="component" value="Chromosome 3"/>
</dbReference>
<proteinExistence type="predicted"/>
<sequence length="144" mass="16341">MPRSASRGPAGVWRCERRGQEMKRMPPPSRSATRTLGFFSSASQRPAPPPPVGTTSIVALRSCLTSPRLPLPRRHYGLRREGRRQHLCQDDLRLNKAVCNELLSRRDFICTESQCMFCLDLDINQSTFWILINFAHSESIGMTP</sequence>
<reference evidence="2" key="2">
    <citation type="submission" date="2018-05" db="EMBL/GenBank/DDBJ databases">
        <title>OpunRS2 (Oryza punctata Reference Sequence Version 2).</title>
        <authorList>
            <person name="Zhang J."/>
            <person name="Kudrna D."/>
            <person name="Lee S."/>
            <person name="Talag J."/>
            <person name="Welchert J."/>
            <person name="Wing R.A."/>
        </authorList>
    </citation>
    <scope>NUCLEOTIDE SEQUENCE [LARGE SCALE GENOMIC DNA]</scope>
</reference>
<protein>
    <submittedName>
        <fullName evidence="2">Uncharacterized protein</fullName>
    </submittedName>
</protein>
<reference evidence="2" key="1">
    <citation type="submission" date="2015-04" db="UniProtKB">
        <authorList>
            <consortium name="EnsemblPlants"/>
        </authorList>
    </citation>
    <scope>IDENTIFICATION</scope>
</reference>
<accession>A0A0E0KG02</accession>
<evidence type="ECO:0000256" key="1">
    <source>
        <dbReference type="SAM" id="MobiDB-lite"/>
    </source>
</evidence>
<dbReference type="Gramene" id="OPUNC03G22880.1">
    <property type="protein sequence ID" value="OPUNC03G22880.1"/>
    <property type="gene ID" value="OPUNC03G22880"/>
</dbReference>
<feature type="compositionally biased region" description="Polar residues" evidence="1">
    <location>
        <begin position="30"/>
        <end position="44"/>
    </location>
</feature>
<feature type="region of interest" description="Disordered" evidence="1">
    <location>
        <begin position="1"/>
        <end position="52"/>
    </location>
</feature>
<name>A0A0E0KG02_ORYPU</name>